<name>A0A3M8QNS8_9PROT</name>
<comment type="caution">
    <text evidence="5">The sequence shown here is derived from an EMBL/GenBank/DDBJ whole genome shotgun (WGS) entry which is preliminary data.</text>
</comment>
<dbReference type="Pfam" id="PF23562">
    <property type="entry name" value="AMP-binding_C_3"/>
    <property type="match status" value="1"/>
</dbReference>
<dbReference type="GO" id="GO:0005524">
    <property type="term" value="F:ATP binding"/>
    <property type="evidence" value="ECO:0007669"/>
    <property type="project" value="UniProtKB-KW"/>
</dbReference>
<dbReference type="Pfam" id="PF00501">
    <property type="entry name" value="AMP-binding"/>
    <property type="match status" value="1"/>
</dbReference>
<reference evidence="5" key="1">
    <citation type="submission" date="2018-10" db="EMBL/GenBank/DDBJ databases">
        <title>Acidithiobacillus sulfuriphilus sp. nov.: an extremely acidophilic sulfur-oxidizing chemolithotroph isolated from a neutral pH environment.</title>
        <authorList>
            <person name="Falagan C."/>
            <person name="Moya-Beltran A."/>
            <person name="Quatrini R."/>
            <person name="Johnson D.B."/>
        </authorList>
    </citation>
    <scope>NUCLEOTIDE SEQUENCE [LARGE SCALE GENOMIC DNA]</scope>
    <source>
        <strain evidence="5">CJ-2</strain>
    </source>
</reference>
<dbReference type="Gene3D" id="3.40.50.12780">
    <property type="entry name" value="N-terminal domain of ligase-like"/>
    <property type="match status" value="2"/>
</dbReference>
<dbReference type="EMBL" id="RIZI01000194">
    <property type="protein sequence ID" value="RNF57885.1"/>
    <property type="molecule type" value="Genomic_DNA"/>
</dbReference>
<dbReference type="PROSITE" id="PS00455">
    <property type="entry name" value="AMP_BINDING"/>
    <property type="match status" value="1"/>
</dbReference>
<dbReference type="Gene3D" id="3.30.300.30">
    <property type="match status" value="1"/>
</dbReference>
<evidence type="ECO:0000313" key="5">
    <source>
        <dbReference type="EMBL" id="RNF57885.1"/>
    </source>
</evidence>
<dbReference type="OrthoDB" id="5287404at2"/>
<dbReference type="RefSeq" id="WP_123106086.1">
    <property type="nucleotide sequence ID" value="NZ_CP127527.1"/>
</dbReference>
<dbReference type="PANTHER" id="PTHR43272">
    <property type="entry name" value="LONG-CHAIN-FATTY-ACID--COA LIGASE"/>
    <property type="match status" value="1"/>
</dbReference>
<dbReference type="CDD" id="cd05907">
    <property type="entry name" value="VL_LC_FACS_like"/>
    <property type="match status" value="1"/>
</dbReference>
<keyword evidence="1" id="KW-0547">Nucleotide-binding</keyword>
<evidence type="ECO:0000256" key="3">
    <source>
        <dbReference type="ARBA" id="ARBA00024484"/>
    </source>
</evidence>
<dbReference type="PANTHER" id="PTHR43272:SF33">
    <property type="entry name" value="AMP-BINDING DOMAIN-CONTAINING PROTEIN-RELATED"/>
    <property type="match status" value="1"/>
</dbReference>
<keyword evidence="2" id="KW-0067">ATP-binding</keyword>
<evidence type="ECO:0000256" key="2">
    <source>
        <dbReference type="ARBA" id="ARBA00022840"/>
    </source>
</evidence>
<dbReference type="SUPFAM" id="SSF56801">
    <property type="entry name" value="Acetyl-CoA synthetase-like"/>
    <property type="match status" value="1"/>
</dbReference>
<proteinExistence type="predicted"/>
<evidence type="ECO:0000259" key="4">
    <source>
        <dbReference type="Pfam" id="PF00501"/>
    </source>
</evidence>
<organism evidence="5">
    <name type="scientific">Acidithiobacillus sulfuriphilus</name>
    <dbReference type="NCBI Taxonomy" id="1867749"/>
    <lineage>
        <taxon>Bacteria</taxon>
        <taxon>Pseudomonadati</taxon>
        <taxon>Pseudomonadota</taxon>
        <taxon>Acidithiobacillia</taxon>
        <taxon>Acidithiobacillales</taxon>
        <taxon>Acidithiobacillaceae</taxon>
        <taxon>Acidithiobacillus</taxon>
    </lineage>
</organism>
<sequence>MTLAQLSSLPEGLFARCAASPQGVIALQRGEGAFVPMGAADFAEKVRRRARGLLRLGVKAGERVILMAPNSVDWALMDFAILSVGAVTVPLYPSFGAREIHYVLGDSGAGLVLLEGMAERERIGDGGVAWGVPADRLLLRDGAAARTAGLGTWAGLEQLGEDVPHAELDGRLRSLRRDDLATLVYTSGTTGWPKGVMLSHGNILSNISGFLPLVPLRRGQRLLSILPLSHVFERGTGHFGAYLLGLEVAYAERPDTVLRDMALARPHILIAVPRVFQLLYGRVRRGVEERRGFFGRLLRRGLGLGAPQPPRGWQHDLARALLIRSLRAKLGGRLRFFVSGGAPLPEEIGRFFLDLGLPIVEGYGMTEASPVIAANPLAAIRPGTVGRFLPNLEGRIAADGEILVRGPSIMAGYWNNESATRETLADGWLHTGDVGSLDADGYVRITDRKKDLIVNSAGENIPPQKIEMRLMAQPLIAQAVVFGDRLPYLLALIVPNDELLTARLGPTASPAARRELLRGVIQDALADLPSYEQVRRFALLDHPLSEAAGELTPTLKVKRNVVKEKYAAVLDSLTAGGGRAG</sequence>
<dbReference type="InterPro" id="IPR020845">
    <property type="entry name" value="AMP-binding_CS"/>
</dbReference>
<dbReference type="GO" id="GO:0016020">
    <property type="term" value="C:membrane"/>
    <property type="evidence" value="ECO:0007669"/>
    <property type="project" value="TreeGrafter"/>
</dbReference>
<dbReference type="AlphaFoldDB" id="A0A3M8QNS8"/>
<accession>A0A3M8QNS8</accession>
<gene>
    <name evidence="5" type="ORF">EC580_13945</name>
</gene>
<dbReference type="GO" id="GO:0004467">
    <property type="term" value="F:long-chain fatty acid-CoA ligase activity"/>
    <property type="evidence" value="ECO:0007669"/>
    <property type="project" value="UniProtKB-EC"/>
</dbReference>
<keyword evidence="5" id="KW-0436">Ligase</keyword>
<dbReference type="InterPro" id="IPR042099">
    <property type="entry name" value="ANL_N_sf"/>
</dbReference>
<feature type="domain" description="AMP-dependent synthetase/ligase" evidence="4">
    <location>
        <begin position="39"/>
        <end position="414"/>
    </location>
</feature>
<evidence type="ECO:0000256" key="1">
    <source>
        <dbReference type="ARBA" id="ARBA00022741"/>
    </source>
</evidence>
<comment type="catalytic activity">
    <reaction evidence="3">
        <text>a long-chain fatty acid + ATP + CoA = a long-chain fatty acyl-CoA + AMP + diphosphate</text>
        <dbReference type="Rhea" id="RHEA:15421"/>
        <dbReference type="ChEBI" id="CHEBI:30616"/>
        <dbReference type="ChEBI" id="CHEBI:33019"/>
        <dbReference type="ChEBI" id="CHEBI:57287"/>
        <dbReference type="ChEBI" id="CHEBI:57560"/>
        <dbReference type="ChEBI" id="CHEBI:83139"/>
        <dbReference type="ChEBI" id="CHEBI:456215"/>
        <dbReference type="EC" id="6.2.1.3"/>
    </reaction>
    <physiologicalReaction direction="left-to-right" evidence="3">
        <dbReference type="Rhea" id="RHEA:15422"/>
    </physiologicalReaction>
</comment>
<dbReference type="InterPro" id="IPR045851">
    <property type="entry name" value="AMP-bd_C_sf"/>
</dbReference>
<dbReference type="InterPro" id="IPR000873">
    <property type="entry name" value="AMP-dep_synth/lig_dom"/>
</dbReference>
<protein>
    <submittedName>
        <fullName evidence="5">Long-chain fatty acid--CoA ligase</fullName>
    </submittedName>
</protein>